<reference evidence="9 10" key="1">
    <citation type="submission" date="2017-05" db="EMBL/GenBank/DDBJ databases">
        <title>Complete and WGS of Bordetella genogroups.</title>
        <authorList>
            <person name="Spilker T."/>
            <person name="LiPuma J."/>
        </authorList>
    </citation>
    <scope>NUCLEOTIDE SEQUENCE [LARGE SCALE GENOMIC DNA]</scope>
    <source>
        <strain evidence="9 10">AU7206</strain>
    </source>
</reference>
<dbReference type="NCBIfam" id="NF004208">
    <property type="entry name" value="PRK05658.1"/>
    <property type="match status" value="1"/>
</dbReference>
<dbReference type="PROSITE" id="PS50297">
    <property type="entry name" value="ANK_REP_REGION"/>
    <property type="match status" value="1"/>
</dbReference>
<dbReference type="AlphaFoldDB" id="A0A1W6ZFG5"/>
<evidence type="ECO:0000256" key="3">
    <source>
        <dbReference type="ARBA" id="ARBA00023082"/>
    </source>
</evidence>
<dbReference type="Pfam" id="PF00140">
    <property type="entry name" value="Sigma70_r1_2"/>
    <property type="match status" value="1"/>
</dbReference>
<dbReference type="Gene3D" id="1.10.601.10">
    <property type="entry name" value="RNA Polymerase Primary Sigma Factor"/>
    <property type="match status" value="1"/>
</dbReference>
<dbReference type="Pfam" id="PF04546">
    <property type="entry name" value="Sigma70_ner"/>
    <property type="match status" value="1"/>
</dbReference>
<dbReference type="PANTHER" id="PTHR30603:SF60">
    <property type="entry name" value="RNA POLYMERASE SIGMA FACTOR RPOD"/>
    <property type="match status" value="1"/>
</dbReference>
<proteinExistence type="inferred from homology"/>
<dbReference type="PRINTS" id="PR00046">
    <property type="entry name" value="SIGMA70FCT"/>
</dbReference>
<dbReference type="Pfam" id="PF04545">
    <property type="entry name" value="Sigma70_r4"/>
    <property type="match status" value="1"/>
</dbReference>
<dbReference type="GO" id="GO:0016987">
    <property type="term" value="F:sigma factor activity"/>
    <property type="evidence" value="ECO:0007669"/>
    <property type="project" value="UniProtKB-KW"/>
</dbReference>
<dbReference type="Pfam" id="PF04539">
    <property type="entry name" value="Sigma70_r3"/>
    <property type="match status" value="1"/>
</dbReference>
<dbReference type="InterPro" id="IPR036770">
    <property type="entry name" value="Ankyrin_rpt-contain_sf"/>
</dbReference>
<dbReference type="InterPro" id="IPR036388">
    <property type="entry name" value="WH-like_DNA-bd_sf"/>
</dbReference>
<keyword evidence="3" id="KW-0731">Sigma factor</keyword>
<keyword evidence="6" id="KW-0040">ANK repeat</keyword>
<feature type="region of interest" description="Disordered" evidence="7">
    <location>
        <begin position="105"/>
        <end position="204"/>
    </location>
</feature>
<dbReference type="OrthoDB" id="9809557at2"/>
<dbReference type="EMBL" id="CP021111">
    <property type="protein sequence ID" value="ARP95995.1"/>
    <property type="molecule type" value="Genomic_DNA"/>
</dbReference>
<dbReference type="InterPro" id="IPR000943">
    <property type="entry name" value="RNA_pol_sigma70"/>
</dbReference>
<evidence type="ECO:0000256" key="7">
    <source>
        <dbReference type="SAM" id="MobiDB-lite"/>
    </source>
</evidence>
<dbReference type="InterPro" id="IPR050239">
    <property type="entry name" value="Sigma-70_RNA_pol_init_factors"/>
</dbReference>
<dbReference type="InterPro" id="IPR007627">
    <property type="entry name" value="RNA_pol_sigma70_r2"/>
</dbReference>
<feature type="region of interest" description="Disordered" evidence="7">
    <location>
        <begin position="523"/>
        <end position="550"/>
    </location>
</feature>
<dbReference type="STRING" id="463040.CAL15_17395"/>
<dbReference type="GO" id="GO:0006352">
    <property type="term" value="P:DNA-templated transcription initiation"/>
    <property type="evidence" value="ECO:0007669"/>
    <property type="project" value="InterPro"/>
</dbReference>
<dbReference type="InterPro" id="IPR013325">
    <property type="entry name" value="RNA_pol_sigma_r2"/>
</dbReference>
<dbReference type="CDD" id="cd06171">
    <property type="entry name" value="Sigma70_r4"/>
    <property type="match status" value="1"/>
</dbReference>
<organism evidence="9 10">
    <name type="scientific">Bordetella genomosp. 13</name>
    <dbReference type="NCBI Taxonomy" id="463040"/>
    <lineage>
        <taxon>Bacteria</taxon>
        <taxon>Pseudomonadati</taxon>
        <taxon>Pseudomonadota</taxon>
        <taxon>Betaproteobacteria</taxon>
        <taxon>Burkholderiales</taxon>
        <taxon>Alcaligenaceae</taxon>
        <taxon>Bordetella</taxon>
    </lineage>
</organism>
<feature type="region of interest" description="Disordered" evidence="7">
    <location>
        <begin position="276"/>
        <end position="317"/>
    </location>
</feature>
<dbReference type="Pfam" id="PF04542">
    <property type="entry name" value="Sigma70_r2"/>
    <property type="match status" value="1"/>
</dbReference>
<feature type="compositionally biased region" description="Polar residues" evidence="7">
    <location>
        <begin position="276"/>
        <end position="288"/>
    </location>
</feature>
<dbReference type="PROSITE" id="PS50088">
    <property type="entry name" value="ANK_REPEAT"/>
    <property type="match status" value="1"/>
</dbReference>
<dbReference type="Gene3D" id="1.10.10.10">
    <property type="entry name" value="Winged helix-like DNA-binding domain superfamily/Winged helix DNA-binding domain"/>
    <property type="match status" value="2"/>
</dbReference>
<dbReference type="InterPro" id="IPR014284">
    <property type="entry name" value="RNA_pol_sigma-70_dom"/>
</dbReference>
<dbReference type="InterPro" id="IPR009042">
    <property type="entry name" value="RNA_pol_sigma70_r1_2"/>
</dbReference>
<dbReference type="PANTHER" id="PTHR30603">
    <property type="entry name" value="RNA POLYMERASE SIGMA FACTOR RPO"/>
    <property type="match status" value="1"/>
</dbReference>
<name>A0A1W6ZFG5_9BORD</name>
<dbReference type="SUPFAM" id="SSF88659">
    <property type="entry name" value="Sigma3 and sigma4 domains of RNA polymerase sigma factors"/>
    <property type="match status" value="2"/>
</dbReference>
<sequence>MGRKERMSEKSALASRTLPRLLKMAIRAGIQPVVRLHLHRGMHVDATDSGGRTALALAATYGHQGICRLLLESGADPHARDLHGDDAFSHALKSNNAGILTLLGQHRRLDPRRQESRDTASVITEEAKLPSPSAAPPPVSFSSAAGSPSTGERQGDNAVPPTERPAVTKIGTRLDRHKDAAPEQQEERGPVPDAPPDEGSPQAMEHPLLSVHDLVGAIPDAAAQQRSSALSHAEIPDHLEVSRLLFQPSSAAPERHDKCNLAISALPHEETPCITASQLSRSSRTQEIPATAADAPPQEELDLSGWEPEDEAPLPATNEDCENAALELQDHISRHVPIDDYEDWSDIDIDLPESRRRLKASAAEDLEPLRLLLLQGLRDGSVSHQAFSTVIFVPSEETDVASETHLRNLLGDLGILISDDLPGWSESARVSDEWNDDMETVAEAMSFWTQLSRQDNEPVWLFLKEASAFELLTAEAEVSIAKRIEEGTRDIVSAIAACPATIDEILASMCAVRSGSASIDQVIDGFNDDENEGDDEAEAELPVDDDDSDRETAGRLAEQLYLKSLAKFEVIESWHLRMRDAFETQGPDSQAYAEAREAIQAELMNVRFTPGMVERMTDTLRSCLAELRTHEQAAMSICVERVGMPRAHFANVFRVNATNLDWAPEEVAAGGDYAEALGHNVEAIQETQQRLIELQRRLTLPLVQLKDISKRMSAGEVTVRKAKHEMTVANLRLVFSIARKYFNRGMDISDLVQEGCLGLMKAVDKFDHRRGFRFSTYATWWIRQAITRSIADQGSTIRIPVHMVDTINKMDRARRELSNATGVEPNISALAEKMEISREAASKIVKVMRKPVSLEELAGHAQQQRFDCHIHGSGLTLASPEELVAEREIKGLVSEVLGTLTPREAKVLCLRFGIGWGSDMTLEQAGAQFELTRERIRQIEAEALRKLRHPSRKEKLASFLEAC</sequence>
<feature type="repeat" description="ANK" evidence="6">
    <location>
        <begin position="50"/>
        <end position="82"/>
    </location>
</feature>
<dbReference type="GO" id="GO:0003677">
    <property type="term" value="F:DNA binding"/>
    <property type="evidence" value="ECO:0007669"/>
    <property type="project" value="UniProtKB-KW"/>
</dbReference>
<feature type="compositionally biased region" description="Low complexity" evidence="7">
    <location>
        <begin position="140"/>
        <end position="149"/>
    </location>
</feature>
<dbReference type="Proteomes" id="UP000194161">
    <property type="component" value="Chromosome"/>
</dbReference>
<evidence type="ECO:0000256" key="5">
    <source>
        <dbReference type="ARBA" id="ARBA00023163"/>
    </source>
</evidence>
<evidence type="ECO:0000259" key="8">
    <source>
        <dbReference type="PROSITE" id="PS00715"/>
    </source>
</evidence>
<keyword evidence="10" id="KW-1185">Reference proteome</keyword>
<evidence type="ECO:0000256" key="1">
    <source>
        <dbReference type="ARBA" id="ARBA00007788"/>
    </source>
</evidence>
<evidence type="ECO:0000256" key="4">
    <source>
        <dbReference type="ARBA" id="ARBA00023125"/>
    </source>
</evidence>
<keyword evidence="4" id="KW-0238">DNA-binding</keyword>
<gene>
    <name evidence="9" type="ORF">CAL15_17395</name>
</gene>
<dbReference type="InterPro" id="IPR002110">
    <property type="entry name" value="Ankyrin_rpt"/>
</dbReference>
<dbReference type="SUPFAM" id="SSF48403">
    <property type="entry name" value="Ankyrin repeat"/>
    <property type="match status" value="1"/>
</dbReference>
<feature type="compositionally biased region" description="Basic and acidic residues" evidence="7">
    <location>
        <begin position="172"/>
        <end position="190"/>
    </location>
</feature>
<accession>A0A1W6ZFG5</accession>
<feature type="compositionally biased region" description="Basic and acidic residues" evidence="7">
    <location>
        <begin position="107"/>
        <end position="118"/>
    </location>
</feature>
<dbReference type="InterPro" id="IPR007624">
    <property type="entry name" value="RNA_pol_sigma70_r3"/>
</dbReference>
<evidence type="ECO:0000313" key="10">
    <source>
        <dbReference type="Proteomes" id="UP000194161"/>
    </source>
</evidence>
<dbReference type="NCBIfam" id="TIGR02937">
    <property type="entry name" value="sigma70-ECF"/>
    <property type="match status" value="1"/>
</dbReference>
<evidence type="ECO:0000313" key="9">
    <source>
        <dbReference type="EMBL" id="ARP95995.1"/>
    </source>
</evidence>
<evidence type="ECO:0000256" key="6">
    <source>
        <dbReference type="PROSITE-ProRule" id="PRU00023"/>
    </source>
</evidence>
<dbReference type="InterPro" id="IPR007631">
    <property type="entry name" value="RNA_pol_sigma_70_non-ess"/>
</dbReference>
<comment type="similarity">
    <text evidence="1">Belongs to the sigma-70 factor family.</text>
</comment>
<dbReference type="InterPro" id="IPR007630">
    <property type="entry name" value="RNA_pol_sigma70_r4"/>
</dbReference>
<feature type="compositionally biased region" description="Acidic residues" evidence="7">
    <location>
        <begin position="297"/>
        <end position="312"/>
    </location>
</feature>
<dbReference type="SUPFAM" id="SSF88946">
    <property type="entry name" value="Sigma2 domain of RNA polymerase sigma factors"/>
    <property type="match status" value="1"/>
</dbReference>
<keyword evidence="5" id="KW-0804">Transcription</keyword>
<dbReference type="PROSITE" id="PS00715">
    <property type="entry name" value="SIGMA70_1"/>
    <property type="match status" value="1"/>
</dbReference>
<dbReference type="KEGG" id="bgm:CAL15_17395"/>
<evidence type="ECO:0000256" key="2">
    <source>
        <dbReference type="ARBA" id="ARBA00023015"/>
    </source>
</evidence>
<feature type="domain" description="RNA polymerase sigma-70" evidence="8">
    <location>
        <begin position="750"/>
        <end position="763"/>
    </location>
</feature>
<dbReference type="InterPro" id="IPR013324">
    <property type="entry name" value="RNA_pol_sigma_r3/r4-like"/>
</dbReference>
<dbReference type="Gene3D" id="1.25.40.20">
    <property type="entry name" value="Ankyrin repeat-containing domain"/>
    <property type="match status" value="1"/>
</dbReference>
<feature type="compositionally biased region" description="Acidic residues" evidence="7">
    <location>
        <begin position="526"/>
        <end position="549"/>
    </location>
</feature>
<keyword evidence="2" id="KW-0805">Transcription regulation</keyword>
<dbReference type="SMART" id="SM00248">
    <property type="entry name" value="ANK"/>
    <property type="match status" value="2"/>
</dbReference>
<dbReference type="Pfam" id="PF12796">
    <property type="entry name" value="Ank_2"/>
    <property type="match status" value="1"/>
</dbReference>
<protein>
    <submittedName>
        <fullName evidence="9">RNA polymerase sigma factor RpoD</fullName>
    </submittedName>
</protein>